<keyword evidence="6 8" id="KW-0418">Kinase</keyword>
<dbReference type="EMBL" id="LR134377">
    <property type="protein sequence ID" value="VEH06693.1"/>
    <property type="molecule type" value="Genomic_DNA"/>
</dbReference>
<dbReference type="InterPro" id="IPR041739">
    <property type="entry name" value="G5K_ProB"/>
</dbReference>
<accession>A0A0F6QZU2</accession>
<dbReference type="CDD" id="cd04242">
    <property type="entry name" value="AAK_G5K_ProB"/>
    <property type="match status" value="1"/>
</dbReference>
<dbReference type="InterPro" id="IPR036974">
    <property type="entry name" value="PUA_sf"/>
</dbReference>
<dbReference type="EMBL" id="CP011312">
    <property type="protein sequence ID" value="AKE40905.1"/>
    <property type="molecule type" value="Genomic_DNA"/>
</dbReference>
<keyword evidence="2 8" id="KW-0028">Amino-acid biosynthesis</keyword>
<dbReference type="EC" id="2.7.2.11" evidence="8"/>
<comment type="catalytic activity">
    <reaction evidence="8">
        <text>L-glutamate + ATP = L-glutamyl 5-phosphate + ADP</text>
        <dbReference type="Rhea" id="RHEA:14877"/>
        <dbReference type="ChEBI" id="CHEBI:29985"/>
        <dbReference type="ChEBI" id="CHEBI:30616"/>
        <dbReference type="ChEBI" id="CHEBI:58274"/>
        <dbReference type="ChEBI" id="CHEBI:456216"/>
        <dbReference type="EC" id="2.7.2.11"/>
    </reaction>
</comment>
<evidence type="ECO:0000313" key="11">
    <source>
        <dbReference type="EMBL" id="VEH06693.1"/>
    </source>
</evidence>
<dbReference type="InterPro" id="IPR011529">
    <property type="entry name" value="Glu_5kinase"/>
</dbReference>
<dbReference type="InterPro" id="IPR001048">
    <property type="entry name" value="Asp/Glu/Uridylate_kinase"/>
</dbReference>
<dbReference type="InterPro" id="IPR036393">
    <property type="entry name" value="AceGlu_kinase-like_sf"/>
</dbReference>
<evidence type="ECO:0000256" key="1">
    <source>
        <dbReference type="ARBA" id="ARBA00022490"/>
    </source>
</evidence>
<dbReference type="STRING" id="35755.UL82_03480"/>
<feature type="binding site" evidence="8">
    <location>
        <position position="32"/>
    </location>
    <ligand>
        <name>ATP</name>
        <dbReference type="ChEBI" id="CHEBI:30616"/>
    </ligand>
</feature>
<reference evidence="11 13" key="2">
    <citation type="submission" date="2018-12" db="EMBL/GenBank/DDBJ databases">
        <authorList>
            <consortium name="Pathogen Informatics"/>
        </authorList>
    </citation>
    <scope>NUCLEOTIDE SEQUENCE [LARGE SCALE GENOMIC DNA]</scope>
    <source>
        <strain evidence="11 13">NCTC949</strain>
    </source>
</reference>
<comment type="caution">
    <text evidence="8">Lacks conserved residue(s) required for the propagation of feature annotation.</text>
</comment>
<protein>
    <recommendedName>
        <fullName evidence="8">Glutamate 5-kinase</fullName>
        <ecNumber evidence="8">2.7.2.11</ecNumber>
    </recommendedName>
    <alternativeName>
        <fullName evidence="8">Gamma-glutamyl kinase</fullName>
        <shortName evidence="8">GK</shortName>
    </alternativeName>
</protein>
<dbReference type="InterPro" id="IPR015947">
    <property type="entry name" value="PUA-like_sf"/>
</dbReference>
<feature type="binding site" evidence="8">
    <location>
        <position position="72"/>
    </location>
    <ligand>
        <name>substrate</name>
    </ligand>
</feature>
<dbReference type="HAMAP" id="MF_00456">
    <property type="entry name" value="ProB"/>
    <property type="match status" value="1"/>
</dbReference>
<dbReference type="PROSITE" id="PS50890">
    <property type="entry name" value="PUA"/>
    <property type="match status" value="1"/>
</dbReference>
<dbReference type="HOGENOM" id="CLU_025400_2_0_11"/>
<keyword evidence="12" id="KW-1185">Reference proteome</keyword>
<dbReference type="PIRSF" id="PIRSF000729">
    <property type="entry name" value="GK"/>
    <property type="match status" value="1"/>
</dbReference>
<dbReference type="Pfam" id="PF01472">
    <property type="entry name" value="PUA"/>
    <property type="match status" value="1"/>
</dbReference>
<dbReference type="SUPFAM" id="SSF53633">
    <property type="entry name" value="Carbamate kinase-like"/>
    <property type="match status" value="1"/>
</dbReference>
<evidence type="ECO:0000256" key="5">
    <source>
        <dbReference type="ARBA" id="ARBA00022741"/>
    </source>
</evidence>
<dbReference type="GO" id="GO:0004349">
    <property type="term" value="F:glutamate 5-kinase activity"/>
    <property type="evidence" value="ECO:0007669"/>
    <property type="project" value="UniProtKB-UniRule"/>
</dbReference>
<keyword evidence="4 8" id="KW-0808">Transferase</keyword>
<feature type="binding site" evidence="8">
    <location>
        <position position="171"/>
    </location>
    <ligand>
        <name>substrate</name>
    </ligand>
</feature>
<dbReference type="InterPro" id="IPR001057">
    <property type="entry name" value="Glu/AcGlu_kinase"/>
</dbReference>
<dbReference type="InterPro" id="IPR019797">
    <property type="entry name" value="Glutamate_5-kinase_CS"/>
</dbReference>
<dbReference type="OrthoDB" id="9804434at2"/>
<dbReference type="SMART" id="SM00359">
    <property type="entry name" value="PUA"/>
    <property type="match status" value="1"/>
</dbReference>
<organism evidence="10 12">
    <name type="scientific">Corynebacterium kutscheri</name>
    <dbReference type="NCBI Taxonomy" id="35755"/>
    <lineage>
        <taxon>Bacteria</taxon>
        <taxon>Bacillati</taxon>
        <taxon>Actinomycetota</taxon>
        <taxon>Actinomycetes</taxon>
        <taxon>Mycobacteriales</taxon>
        <taxon>Corynebacteriaceae</taxon>
        <taxon>Corynebacterium</taxon>
    </lineage>
</organism>
<reference evidence="10 12" key="1">
    <citation type="journal article" date="2015" name="Genome Announc.">
        <title>Complete Genome Sequence of Corynebacterium kutscheri DSM 20755, a Corynebacterial Type Strain with Remarkably Low G+C Content of Chromosomal DNA.</title>
        <authorList>
            <person name="Ruckert C."/>
            <person name="Albersmeier A."/>
            <person name="Winkler A."/>
            <person name="Tauch A."/>
        </authorList>
    </citation>
    <scope>NUCLEOTIDE SEQUENCE [LARGE SCALE GENOMIC DNA]</scope>
    <source>
        <strain evidence="10 12">DSM 20755</strain>
    </source>
</reference>
<dbReference type="InterPro" id="IPR002478">
    <property type="entry name" value="PUA"/>
</dbReference>
<dbReference type="GO" id="GO:0005829">
    <property type="term" value="C:cytosol"/>
    <property type="evidence" value="ECO:0007669"/>
    <property type="project" value="TreeGrafter"/>
</dbReference>
<dbReference type="KEGG" id="cku:UL82_03480"/>
<dbReference type="UniPathway" id="UPA00098">
    <property type="reaction ID" value="UER00359"/>
</dbReference>
<comment type="similarity">
    <text evidence="8">Belongs to the glutamate 5-kinase family.</text>
</comment>
<evidence type="ECO:0000313" key="10">
    <source>
        <dbReference type="EMBL" id="AKE40905.1"/>
    </source>
</evidence>
<dbReference type="GO" id="GO:0003723">
    <property type="term" value="F:RNA binding"/>
    <property type="evidence" value="ECO:0007669"/>
    <property type="project" value="InterPro"/>
</dbReference>
<dbReference type="Proteomes" id="UP000271380">
    <property type="component" value="Chromosome"/>
</dbReference>
<keyword evidence="7 8" id="KW-0067">ATP-binding</keyword>
<feature type="binding site" evidence="8">
    <location>
        <begin position="191"/>
        <end position="192"/>
    </location>
    <ligand>
        <name>ATP</name>
        <dbReference type="ChEBI" id="CHEBI:30616"/>
    </ligand>
</feature>
<feature type="binding site" evidence="8">
    <location>
        <position position="159"/>
    </location>
    <ligand>
        <name>substrate</name>
    </ligand>
</feature>
<dbReference type="SUPFAM" id="SSF88697">
    <property type="entry name" value="PUA domain-like"/>
    <property type="match status" value="1"/>
</dbReference>
<dbReference type="CDD" id="cd21157">
    <property type="entry name" value="PUA_G5K"/>
    <property type="match status" value="1"/>
</dbReference>
<keyword evidence="3 8" id="KW-0641">Proline biosynthesis</keyword>
<dbReference type="Gene3D" id="3.40.1160.10">
    <property type="entry name" value="Acetylglutamate kinase-like"/>
    <property type="match status" value="1"/>
</dbReference>
<evidence type="ECO:0000313" key="13">
    <source>
        <dbReference type="Proteomes" id="UP000271380"/>
    </source>
</evidence>
<dbReference type="RefSeq" id="WP_046439021.1">
    <property type="nucleotide sequence ID" value="NZ_CP011312.1"/>
</dbReference>
<comment type="subcellular location">
    <subcellularLocation>
        <location evidence="8">Cytoplasm</location>
    </subcellularLocation>
</comment>
<dbReference type="PANTHER" id="PTHR43654">
    <property type="entry name" value="GLUTAMATE 5-KINASE"/>
    <property type="match status" value="1"/>
</dbReference>
<evidence type="ECO:0000256" key="8">
    <source>
        <dbReference type="HAMAP-Rule" id="MF_00456"/>
    </source>
</evidence>
<name>A0A0F6QZU2_9CORY</name>
<keyword evidence="1 8" id="KW-0963">Cytoplasm</keyword>
<sequence length="385" mass="40162">MVNREDKSGIFASPIVPSARERIRKARRLVVKIGSSSLTDEHFAVDTQKIDALAGAIATRIFAGSEVIVVSSGSIAAGMGPLGLSQRPSDLATKQAAASVGQVHLAHAWGQSFARYNLNIGQVLLTALDAGRRDRARNAQRTIDRLVQLGVVPVINENDTVATTGMHFGDNDRLSALVAHLVCADGLVLLSDVDGLYDRNPAEKDAVLISQVLNDNDLTGVQAGDGGAVGTGGMAAKLSAARLASRGGVPVLVTSADNIAPALGNAEVGTVFEPKEDRLSAWKFWVLYTADVAGVLRIDAGAVAAVTAGGNSLLAVGITEVHGDFQAGEIVEIRGPKGEVIGRGEVSFDSATLTTMLGKKSEELPISQRRAVVHADYLSNFASRA</sequence>
<comment type="function">
    <text evidence="8">Catalyzes the transfer of a phosphate group to glutamate to form L-glutamate 5-phosphate.</text>
</comment>
<dbReference type="AlphaFoldDB" id="A0A0F6QZU2"/>
<evidence type="ECO:0000256" key="3">
    <source>
        <dbReference type="ARBA" id="ARBA00022650"/>
    </source>
</evidence>
<evidence type="ECO:0000259" key="9">
    <source>
        <dbReference type="SMART" id="SM00359"/>
    </source>
</evidence>
<evidence type="ECO:0000256" key="4">
    <source>
        <dbReference type="ARBA" id="ARBA00022679"/>
    </source>
</evidence>
<dbReference type="Proteomes" id="UP000033457">
    <property type="component" value="Chromosome"/>
</dbReference>
<dbReference type="PANTHER" id="PTHR43654:SF1">
    <property type="entry name" value="ISOPENTENYL PHOSPHATE KINASE"/>
    <property type="match status" value="1"/>
</dbReference>
<dbReference type="FunFam" id="3.40.1160.10:FF:000006">
    <property type="entry name" value="Glutamate 5-kinase"/>
    <property type="match status" value="1"/>
</dbReference>
<dbReference type="PRINTS" id="PR00474">
    <property type="entry name" value="GLU5KINASE"/>
</dbReference>
<evidence type="ECO:0000256" key="2">
    <source>
        <dbReference type="ARBA" id="ARBA00022605"/>
    </source>
</evidence>
<dbReference type="InterPro" id="IPR005715">
    <property type="entry name" value="Glu_5kinase/COase_Synthase"/>
</dbReference>
<keyword evidence="5 8" id="KW-0547">Nucleotide-binding</keyword>
<evidence type="ECO:0000256" key="7">
    <source>
        <dbReference type="ARBA" id="ARBA00022840"/>
    </source>
</evidence>
<dbReference type="Gene3D" id="2.30.130.10">
    <property type="entry name" value="PUA domain"/>
    <property type="match status" value="1"/>
</dbReference>
<dbReference type="GO" id="GO:0005524">
    <property type="term" value="F:ATP binding"/>
    <property type="evidence" value="ECO:0007669"/>
    <property type="project" value="UniProtKB-KW"/>
</dbReference>
<proteinExistence type="inferred from homology"/>
<dbReference type="PROSITE" id="PS00902">
    <property type="entry name" value="GLUTAMATE_5_KINASE"/>
    <property type="match status" value="1"/>
</dbReference>
<dbReference type="Pfam" id="PF00696">
    <property type="entry name" value="AA_kinase"/>
    <property type="match status" value="1"/>
</dbReference>
<gene>
    <name evidence="8 10" type="primary">proB</name>
    <name evidence="11" type="ORF">NCTC949_01259</name>
    <name evidence="10" type="ORF">UL82_03480</name>
</gene>
<feature type="domain" description="PUA" evidence="9">
    <location>
        <begin position="294"/>
        <end position="373"/>
    </location>
</feature>
<evidence type="ECO:0000313" key="12">
    <source>
        <dbReference type="Proteomes" id="UP000033457"/>
    </source>
</evidence>
<dbReference type="GO" id="GO:0055129">
    <property type="term" value="P:L-proline biosynthetic process"/>
    <property type="evidence" value="ECO:0007669"/>
    <property type="project" value="UniProtKB-UniRule"/>
</dbReference>
<evidence type="ECO:0000256" key="6">
    <source>
        <dbReference type="ARBA" id="ARBA00022777"/>
    </source>
</evidence>
<dbReference type="NCBIfam" id="TIGR01027">
    <property type="entry name" value="proB"/>
    <property type="match status" value="1"/>
</dbReference>
<comment type="pathway">
    <text evidence="8">Amino-acid biosynthesis; L-proline biosynthesis; L-glutamate 5-semialdehyde from L-glutamate: step 1/2.</text>
</comment>